<dbReference type="PROSITE" id="PS00354">
    <property type="entry name" value="HMGI_Y"/>
    <property type="match status" value="1"/>
</dbReference>
<evidence type="ECO:0000256" key="4">
    <source>
        <dbReference type="ARBA" id="ARBA00023242"/>
    </source>
</evidence>
<name>A0AAE0XCQ0_9PEZI</name>
<gene>
    <name evidence="6" type="ORF">B0T22DRAFT_118526</name>
    <name evidence="7" type="ORF">B0T22DRAFT_182412</name>
</gene>
<dbReference type="GO" id="GO:0000785">
    <property type="term" value="C:chromatin"/>
    <property type="evidence" value="ECO:0007669"/>
    <property type="project" value="InterPro"/>
</dbReference>
<dbReference type="InterPro" id="IPR017956">
    <property type="entry name" value="AT_hook_DNA-bd_motif"/>
</dbReference>
<dbReference type="Pfam" id="PF02178">
    <property type="entry name" value="AT_hook"/>
    <property type="match status" value="3"/>
</dbReference>
<dbReference type="GO" id="GO:0005634">
    <property type="term" value="C:nucleus"/>
    <property type="evidence" value="ECO:0007669"/>
    <property type="project" value="UniProtKB-SubCell"/>
</dbReference>
<organism evidence="7 8">
    <name type="scientific">Podospora appendiculata</name>
    <dbReference type="NCBI Taxonomy" id="314037"/>
    <lineage>
        <taxon>Eukaryota</taxon>
        <taxon>Fungi</taxon>
        <taxon>Dikarya</taxon>
        <taxon>Ascomycota</taxon>
        <taxon>Pezizomycotina</taxon>
        <taxon>Sordariomycetes</taxon>
        <taxon>Sordariomycetidae</taxon>
        <taxon>Sordariales</taxon>
        <taxon>Podosporaceae</taxon>
        <taxon>Podospora</taxon>
    </lineage>
</organism>
<evidence type="ECO:0000256" key="1">
    <source>
        <dbReference type="ARBA" id="ARBA00004123"/>
    </source>
</evidence>
<dbReference type="GO" id="GO:0006355">
    <property type="term" value="P:regulation of DNA-templated transcription"/>
    <property type="evidence" value="ECO:0007669"/>
    <property type="project" value="InterPro"/>
</dbReference>
<dbReference type="EMBL" id="JAULSO010000010">
    <property type="protein sequence ID" value="KAK3680776.1"/>
    <property type="molecule type" value="Genomic_DNA"/>
</dbReference>
<evidence type="ECO:0000313" key="6">
    <source>
        <dbReference type="EMBL" id="KAK3680776.1"/>
    </source>
</evidence>
<protein>
    <submittedName>
        <fullName evidence="7">Uncharacterized protein</fullName>
    </submittedName>
</protein>
<dbReference type="InterPro" id="IPR000116">
    <property type="entry name" value="HMGA"/>
</dbReference>
<comment type="subcellular location">
    <subcellularLocation>
        <location evidence="1">Nucleus</location>
    </subcellularLocation>
</comment>
<evidence type="ECO:0000256" key="2">
    <source>
        <dbReference type="ARBA" id="ARBA00022737"/>
    </source>
</evidence>
<dbReference type="Proteomes" id="UP001270362">
    <property type="component" value="Unassembled WGS sequence"/>
</dbReference>
<accession>A0AAE0XCQ0</accession>
<reference evidence="7" key="2">
    <citation type="submission" date="2023-06" db="EMBL/GenBank/DDBJ databases">
        <authorList>
            <consortium name="Lawrence Berkeley National Laboratory"/>
            <person name="Haridas S."/>
            <person name="Hensen N."/>
            <person name="Bonometti L."/>
            <person name="Westerberg I."/>
            <person name="Brannstrom I.O."/>
            <person name="Guillou S."/>
            <person name="Cros-Aarteil S."/>
            <person name="Calhoun S."/>
            <person name="Kuo A."/>
            <person name="Mondo S."/>
            <person name="Pangilinan J."/>
            <person name="Riley R."/>
            <person name="Labutti K."/>
            <person name="Andreopoulos B."/>
            <person name="Lipzen A."/>
            <person name="Chen C."/>
            <person name="Yanf M."/>
            <person name="Daum C."/>
            <person name="Ng V."/>
            <person name="Clum A."/>
            <person name="Steindorff A."/>
            <person name="Ohm R."/>
            <person name="Martin F."/>
            <person name="Silar P."/>
            <person name="Natvig D."/>
            <person name="Lalanne C."/>
            <person name="Gautier V."/>
            <person name="Ament-Velasquez S.L."/>
            <person name="Kruys A."/>
            <person name="Hutchinson M.I."/>
            <person name="Powell A.J."/>
            <person name="Barry K."/>
            <person name="Miller A.N."/>
            <person name="Grigoriev I.V."/>
            <person name="Debuchy R."/>
            <person name="Gladieux P."/>
            <person name="Thoren M.H."/>
            <person name="Johannesson H."/>
        </authorList>
    </citation>
    <scope>NUCLEOTIDE SEQUENCE</scope>
    <source>
        <strain evidence="7">CBS 314.62</strain>
    </source>
</reference>
<evidence type="ECO:0000256" key="5">
    <source>
        <dbReference type="SAM" id="MobiDB-lite"/>
    </source>
</evidence>
<reference evidence="7" key="1">
    <citation type="journal article" date="2023" name="Mol. Phylogenet. Evol.">
        <title>Genome-scale phylogeny and comparative genomics of the fungal order Sordariales.</title>
        <authorList>
            <person name="Hensen N."/>
            <person name="Bonometti L."/>
            <person name="Westerberg I."/>
            <person name="Brannstrom I.O."/>
            <person name="Guillou S."/>
            <person name="Cros-Aarteil S."/>
            <person name="Calhoun S."/>
            <person name="Haridas S."/>
            <person name="Kuo A."/>
            <person name="Mondo S."/>
            <person name="Pangilinan J."/>
            <person name="Riley R."/>
            <person name="LaButti K."/>
            <person name="Andreopoulos B."/>
            <person name="Lipzen A."/>
            <person name="Chen C."/>
            <person name="Yan M."/>
            <person name="Daum C."/>
            <person name="Ng V."/>
            <person name="Clum A."/>
            <person name="Steindorff A."/>
            <person name="Ohm R.A."/>
            <person name="Martin F."/>
            <person name="Silar P."/>
            <person name="Natvig D.O."/>
            <person name="Lalanne C."/>
            <person name="Gautier V."/>
            <person name="Ament-Velasquez S.L."/>
            <person name="Kruys A."/>
            <person name="Hutchinson M.I."/>
            <person name="Powell A.J."/>
            <person name="Barry K."/>
            <person name="Miller A.N."/>
            <person name="Grigoriev I.V."/>
            <person name="Debuchy R."/>
            <person name="Gladieux P."/>
            <person name="Hiltunen Thoren M."/>
            <person name="Johannesson H."/>
        </authorList>
    </citation>
    <scope>NUCLEOTIDE SEQUENCE</scope>
    <source>
        <strain evidence="7">CBS 314.62</strain>
    </source>
</reference>
<evidence type="ECO:0000313" key="7">
    <source>
        <dbReference type="EMBL" id="KAK3689932.1"/>
    </source>
</evidence>
<evidence type="ECO:0000256" key="3">
    <source>
        <dbReference type="ARBA" id="ARBA00023125"/>
    </source>
</evidence>
<evidence type="ECO:0000313" key="8">
    <source>
        <dbReference type="Proteomes" id="UP001270362"/>
    </source>
</evidence>
<keyword evidence="3" id="KW-0238">DNA-binding</keyword>
<dbReference type="PRINTS" id="PR00930">
    <property type="entry name" value="HIGHMOBLTYIY"/>
</dbReference>
<feature type="region of interest" description="Disordered" evidence="5">
    <location>
        <begin position="1"/>
        <end position="91"/>
    </location>
</feature>
<keyword evidence="4" id="KW-0539">Nucleus</keyword>
<dbReference type="InterPro" id="IPR000637">
    <property type="entry name" value="HMGI/Y_DNA-bd_CS"/>
</dbReference>
<dbReference type="EMBL" id="JAULSO010000002">
    <property type="protein sequence ID" value="KAK3689932.1"/>
    <property type="molecule type" value="Genomic_DNA"/>
</dbReference>
<dbReference type="AlphaFoldDB" id="A0AAE0XCQ0"/>
<proteinExistence type="predicted"/>
<dbReference type="GO" id="GO:0003677">
    <property type="term" value="F:DNA binding"/>
    <property type="evidence" value="ECO:0007669"/>
    <property type="project" value="UniProtKB-KW"/>
</dbReference>
<dbReference type="PRINTS" id="PR00929">
    <property type="entry name" value="ATHOOK"/>
</dbReference>
<comment type="caution">
    <text evidence="7">The sequence shown here is derived from an EMBL/GenBank/DDBJ whole genome shotgun (WGS) entry which is preliminary data.</text>
</comment>
<keyword evidence="2" id="KW-0677">Repeat</keyword>
<keyword evidence="8" id="KW-1185">Reference proteome</keyword>
<dbReference type="SMART" id="SM00384">
    <property type="entry name" value="AT_hook"/>
    <property type="match status" value="3"/>
</dbReference>
<sequence>MPLTSPTASEAEIAPVKRGRGRPRMDPSQLKPKPQPTGCPRGRPRKEPSQRKPTIKWAPTGRPRGRPRKEHPPHDTPLASTSRPDSESLDD</sequence>